<proteinExistence type="predicted"/>
<keyword evidence="3" id="KW-1185">Reference proteome</keyword>
<dbReference type="SUPFAM" id="SSF51735">
    <property type="entry name" value="NAD(P)-binding Rossmann-fold domains"/>
    <property type="match status" value="1"/>
</dbReference>
<dbReference type="PANTHER" id="PTHR45348:SF2">
    <property type="entry name" value="ZINC-TYPE ALCOHOL DEHYDROGENASE-LIKE PROTEIN C2E1P3.01"/>
    <property type="match status" value="1"/>
</dbReference>
<dbReference type="Pfam" id="PF08240">
    <property type="entry name" value="ADH_N"/>
    <property type="match status" value="1"/>
</dbReference>
<dbReference type="OrthoDB" id="3233595at2759"/>
<dbReference type="AlphaFoldDB" id="A0A9P7G709"/>
<comment type="caution">
    <text evidence="2">The sequence shown here is derived from an EMBL/GenBank/DDBJ whole genome shotgun (WGS) entry which is preliminary data.</text>
</comment>
<dbReference type="InterPro" id="IPR036291">
    <property type="entry name" value="NAD(P)-bd_dom_sf"/>
</dbReference>
<evidence type="ECO:0000313" key="3">
    <source>
        <dbReference type="Proteomes" id="UP000775547"/>
    </source>
</evidence>
<reference evidence="2" key="1">
    <citation type="submission" date="2020-07" db="EMBL/GenBank/DDBJ databases">
        <authorList>
            <person name="Nieuwenhuis M."/>
            <person name="Van De Peppel L.J.J."/>
        </authorList>
    </citation>
    <scope>NUCLEOTIDE SEQUENCE</scope>
    <source>
        <strain evidence="2">AP01</strain>
        <tissue evidence="2">Mycelium</tissue>
    </source>
</reference>
<dbReference type="GO" id="GO:0016651">
    <property type="term" value="F:oxidoreductase activity, acting on NAD(P)H"/>
    <property type="evidence" value="ECO:0007669"/>
    <property type="project" value="InterPro"/>
</dbReference>
<dbReference type="Gene3D" id="3.90.180.10">
    <property type="entry name" value="Medium-chain alcohol dehydrogenases, catalytic domain"/>
    <property type="match status" value="1"/>
</dbReference>
<sequence length="351" mass="37676">MPQTQKALFLESKFGEFKIRERDLPIVTSGHLLVRIEAVGLNPVDWKVQKYGILLEDYPAIIGTDISGLVVDVGEGVSGFAAGDRVFFQGAWEHDKAGFQQYTLADATLAAKIPSKVSFDEAASIPVALAAATVGLYLPPPHGAGRVAPFEDSTRGQYAESRGPISRNPIIIFGGATSVGQYAIQLAKLSGFSPIITTASLKHNEYLKSLGATHVLNRDLPHKELASEVSTITSTPIKLVYDAVSLPDTQQSAYSLLADGGDLVLVLREVIEPVEGKRIINAFGVFTLPHSRELGVQLYGKLTELLEEGSIKANRVEVIPDGLNGVVAGLERLKSDQVSGTKLIAHPQETQ</sequence>
<dbReference type="InterPro" id="IPR011032">
    <property type="entry name" value="GroES-like_sf"/>
</dbReference>
<dbReference type="InterPro" id="IPR047122">
    <property type="entry name" value="Trans-enoyl_RdTase-like"/>
</dbReference>
<organism evidence="2 3">
    <name type="scientific">Asterophora parasitica</name>
    <dbReference type="NCBI Taxonomy" id="117018"/>
    <lineage>
        <taxon>Eukaryota</taxon>
        <taxon>Fungi</taxon>
        <taxon>Dikarya</taxon>
        <taxon>Basidiomycota</taxon>
        <taxon>Agaricomycotina</taxon>
        <taxon>Agaricomycetes</taxon>
        <taxon>Agaricomycetidae</taxon>
        <taxon>Agaricales</taxon>
        <taxon>Tricholomatineae</taxon>
        <taxon>Lyophyllaceae</taxon>
        <taxon>Asterophora</taxon>
    </lineage>
</organism>
<reference evidence="2" key="2">
    <citation type="submission" date="2021-10" db="EMBL/GenBank/DDBJ databases">
        <title>Phylogenomics reveals ancestral predisposition of the termite-cultivated fungus Termitomyces towards a domesticated lifestyle.</title>
        <authorList>
            <person name="Auxier B."/>
            <person name="Grum-Grzhimaylo A."/>
            <person name="Cardenas M.E."/>
            <person name="Lodge J.D."/>
            <person name="Laessoe T."/>
            <person name="Pedersen O."/>
            <person name="Smith M.E."/>
            <person name="Kuyper T.W."/>
            <person name="Franco-Molano E.A."/>
            <person name="Baroni T.J."/>
            <person name="Aanen D.K."/>
        </authorList>
    </citation>
    <scope>NUCLEOTIDE SEQUENCE</scope>
    <source>
        <strain evidence="2">AP01</strain>
        <tissue evidence="2">Mycelium</tissue>
    </source>
</reference>
<dbReference type="InterPro" id="IPR013149">
    <property type="entry name" value="ADH-like_C"/>
</dbReference>
<dbReference type="InterPro" id="IPR020843">
    <property type="entry name" value="ER"/>
</dbReference>
<dbReference type="Proteomes" id="UP000775547">
    <property type="component" value="Unassembled WGS sequence"/>
</dbReference>
<protein>
    <recommendedName>
        <fullName evidence="1">Enoyl reductase (ER) domain-containing protein</fullName>
    </recommendedName>
</protein>
<dbReference type="Gene3D" id="3.40.50.720">
    <property type="entry name" value="NAD(P)-binding Rossmann-like Domain"/>
    <property type="match status" value="1"/>
</dbReference>
<dbReference type="PANTHER" id="PTHR45348">
    <property type="entry name" value="HYPOTHETICAL OXIDOREDUCTASE (EUROFUNG)"/>
    <property type="match status" value="1"/>
</dbReference>
<dbReference type="SUPFAM" id="SSF50129">
    <property type="entry name" value="GroES-like"/>
    <property type="match status" value="1"/>
</dbReference>
<evidence type="ECO:0000259" key="1">
    <source>
        <dbReference type="SMART" id="SM00829"/>
    </source>
</evidence>
<gene>
    <name evidence="2" type="ORF">DXG03_009321</name>
</gene>
<dbReference type="SMART" id="SM00829">
    <property type="entry name" value="PKS_ER"/>
    <property type="match status" value="1"/>
</dbReference>
<evidence type="ECO:0000313" key="2">
    <source>
        <dbReference type="EMBL" id="KAG5643970.1"/>
    </source>
</evidence>
<accession>A0A9P7G709</accession>
<name>A0A9P7G709_9AGAR</name>
<dbReference type="EMBL" id="JABCKV010000088">
    <property type="protein sequence ID" value="KAG5643970.1"/>
    <property type="molecule type" value="Genomic_DNA"/>
</dbReference>
<dbReference type="CDD" id="cd08249">
    <property type="entry name" value="enoyl_reductase_like"/>
    <property type="match status" value="1"/>
</dbReference>
<feature type="domain" description="Enoyl reductase (ER)" evidence="1">
    <location>
        <begin position="15"/>
        <end position="344"/>
    </location>
</feature>
<dbReference type="Pfam" id="PF00107">
    <property type="entry name" value="ADH_zinc_N"/>
    <property type="match status" value="1"/>
</dbReference>
<dbReference type="InterPro" id="IPR013154">
    <property type="entry name" value="ADH-like_N"/>
</dbReference>